<keyword evidence="5" id="KW-0969">Cilium</keyword>
<evidence type="ECO:0000256" key="5">
    <source>
        <dbReference type="ARBA" id="ARBA00023069"/>
    </source>
</evidence>
<dbReference type="GO" id="GO:0031514">
    <property type="term" value="C:motile cilium"/>
    <property type="evidence" value="ECO:0007669"/>
    <property type="project" value="UniProtKB-SubCell"/>
</dbReference>
<sequence length="174" mass="20162">MEYMGSKYEGDMANGRMEGQGKYSLPTKTEYDGELKDGMFHGKGTIRFPNGSKYEAVWDKGIAIEGKFTFADGLQFEEDDWEYCDGYDRRFYTEVCKGMEPAGRSQLTNENPPKEIPHGHYDTGDGFYDPETRVVVNYERKFLRNADDDEHEWIVTTCRKGWDEYVGQQPKIKV</sequence>
<dbReference type="InterPro" id="IPR003409">
    <property type="entry name" value="MORN"/>
</dbReference>
<dbReference type="EMBL" id="CAJFCJ010000014">
    <property type="protein sequence ID" value="CAD5121279.1"/>
    <property type="molecule type" value="Genomic_DNA"/>
</dbReference>
<evidence type="ECO:0000256" key="2">
    <source>
        <dbReference type="ARBA" id="ARBA00016322"/>
    </source>
</evidence>
<evidence type="ECO:0000313" key="8">
    <source>
        <dbReference type="EMBL" id="CAD5121279.1"/>
    </source>
</evidence>
<dbReference type="AlphaFoldDB" id="A0A7I8W3D7"/>
<dbReference type="SMART" id="SM00698">
    <property type="entry name" value="MORN"/>
    <property type="match status" value="2"/>
</dbReference>
<protein>
    <recommendedName>
        <fullName evidence="2">MORN repeat-containing protein 5</fullName>
    </recommendedName>
</protein>
<dbReference type="InterPro" id="IPR042814">
    <property type="entry name" value="Morn5"/>
</dbReference>
<keyword evidence="4" id="KW-0282">Flagellum</keyword>
<evidence type="ECO:0000256" key="1">
    <source>
        <dbReference type="ARBA" id="ARBA00004230"/>
    </source>
</evidence>
<keyword evidence="3" id="KW-0677">Repeat</keyword>
<feature type="region of interest" description="Disordered" evidence="7">
    <location>
        <begin position="103"/>
        <end position="123"/>
    </location>
</feature>
<organism evidence="8 9">
    <name type="scientific">Dimorphilus gyrociliatus</name>
    <dbReference type="NCBI Taxonomy" id="2664684"/>
    <lineage>
        <taxon>Eukaryota</taxon>
        <taxon>Metazoa</taxon>
        <taxon>Spiralia</taxon>
        <taxon>Lophotrochozoa</taxon>
        <taxon>Annelida</taxon>
        <taxon>Polychaeta</taxon>
        <taxon>Polychaeta incertae sedis</taxon>
        <taxon>Dinophilidae</taxon>
        <taxon>Dimorphilus</taxon>
    </lineage>
</organism>
<keyword evidence="9" id="KW-1185">Reference proteome</keyword>
<evidence type="ECO:0000256" key="4">
    <source>
        <dbReference type="ARBA" id="ARBA00022846"/>
    </source>
</evidence>
<dbReference type="Gene3D" id="2.20.110.10">
    <property type="entry name" value="Histone H3 K4-specific methyltransferase SET7/9 N-terminal domain"/>
    <property type="match status" value="1"/>
</dbReference>
<dbReference type="OrthoDB" id="300500at2759"/>
<dbReference type="Proteomes" id="UP000549394">
    <property type="component" value="Unassembled WGS sequence"/>
</dbReference>
<dbReference type="SUPFAM" id="SSF82185">
    <property type="entry name" value="Histone H3 K4-specific methyltransferase SET7/9 N-terminal domain"/>
    <property type="match status" value="1"/>
</dbReference>
<feature type="compositionally biased region" description="Basic and acidic residues" evidence="7">
    <location>
        <begin position="112"/>
        <end position="123"/>
    </location>
</feature>
<name>A0A7I8W3D7_9ANNE</name>
<comment type="caution">
    <text evidence="8">The sequence shown here is derived from an EMBL/GenBank/DDBJ whole genome shotgun (WGS) entry which is preliminary data.</text>
</comment>
<evidence type="ECO:0000256" key="7">
    <source>
        <dbReference type="SAM" id="MobiDB-lite"/>
    </source>
</evidence>
<proteinExistence type="predicted"/>
<gene>
    <name evidence="8" type="ORF">DGYR_LOCUS9257</name>
</gene>
<comment type="subcellular location">
    <subcellularLocation>
        <location evidence="1">Cell projection</location>
        <location evidence="1">Cilium</location>
        <location evidence="1">Flagellum</location>
    </subcellularLocation>
</comment>
<evidence type="ECO:0000256" key="3">
    <source>
        <dbReference type="ARBA" id="ARBA00022737"/>
    </source>
</evidence>
<dbReference type="PANTHER" id="PTHR46437">
    <property type="entry name" value="MORN REPEAT-CONTAINING PROTEIN 5"/>
    <property type="match status" value="1"/>
</dbReference>
<accession>A0A7I8W3D7</accession>
<dbReference type="Pfam" id="PF02493">
    <property type="entry name" value="MORN"/>
    <property type="match status" value="2"/>
</dbReference>
<reference evidence="8 9" key="1">
    <citation type="submission" date="2020-08" db="EMBL/GenBank/DDBJ databases">
        <authorList>
            <person name="Hejnol A."/>
        </authorList>
    </citation>
    <scope>NUCLEOTIDE SEQUENCE [LARGE SCALE GENOMIC DNA]</scope>
</reference>
<keyword evidence="6" id="KW-0966">Cell projection</keyword>
<dbReference type="PANTHER" id="PTHR46437:SF1">
    <property type="entry name" value="MORN REPEAT-CONTAINING PROTEIN 5"/>
    <property type="match status" value="1"/>
</dbReference>
<evidence type="ECO:0000256" key="6">
    <source>
        <dbReference type="ARBA" id="ARBA00023273"/>
    </source>
</evidence>
<evidence type="ECO:0000313" key="9">
    <source>
        <dbReference type="Proteomes" id="UP000549394"/>
    </source>
</evidence>